<dbReference type="InterPro" id="IPR052900">
    <property type="entry name" value="Phospholipid_Metab_Enz"/>
</dbReference>
<reference evidence="4" key="1">
    <citation type="journal article" date="2014" name="Int. J. Syst. Evol. Microbiol.">
        <title>Complete genome sequence of Corynebacterium casei LMG S-19264T (=DSM 44701T), isolated from a smear-ripened cheese.</title>
        <authorList>
            <consortium name="US DOE Joint Genome Institute (JGI-PGF)"/>
            <person name="Walter F."/>
            <person name="Albersmeier A."/>
            <person name="Kalinowski J."/>
            <person name="Ruckert C."/>
        </authorList>
    </citation>
    <scope>NUCLEOTIDE SEQUENCE</scope>
    <source>
        <strain evidence="4">JCM 3091</strain>
    </source>
</reference>
<proteinExistence type="predicted"/>
<evidence type="ECO:0000313" key="5">
    <source>
        <dbReference type="Proteomes" id="UP000662200"/>
    </source>
</evidence>
<name>A0A8J3FIL1_9ACTN</name>
<dbReference type="InterPro" id="IPR029052">
    <property type="entry name" value="Metallo-depent_PP-like"/>
</dbReference>
<organism evidence="4 5">
    <name type="scientific">Pilimelia terevasa</name>
    <dbReference type="NCBI Taxonomy" id="53372"/>
    <lineage>
        <taxon>Bacteria</taxon>
        <taxon>Bacillati</taxon>
        <taxon>Actinomycetota</taxon>
        <taxon>Actinomycetes</taxon>
        <taxon>Micromonosporales</taxon>
        <taxon>Micromonosporaceae</taxon>
        <taxon>Pilimelia</taxon>
    </lineage>
</organism>
<evidence type="ECO:0000313" key="4">
    <source>
        <dbReference type="EMBL" id="GGK19605.1"/>
    </source>
</evidence>
<dbReference type="InterPro" id="IPR006311">
    <property type="entry name" value="TAT_signal"/>
</dbReference>
<feature type="domain" description="Phospholipase D N-terminal" evidence="3">
    <location>
        <begin position="72"/>
        <end position="170"/>
    </location>
</feature>
<dbReference type="InterPro" id="IPR038607">
    <property type="entry name" value="PhoD-like_sf"/>
</dbReference>
<dbReference type="PANTHER" id="PTHR43606">
    <property type="entry name" value="PHOSPHATASE, PUTATIVE (AFU_ORTHOLOGUE AFUA_6G08710)-RELATED"/>
    <property type="match status" value="1"/>
</dbReference>
<dbReference type="EMBL" id="BMQC01000002">
    <property type="protein sequence ID" value="GGK19605.1"/>
    <property type="molecule type" value="Genomic_DNA"/>
</dbReference>
<dbReference type="InterPro" id="IPR032093">
    <property type="entry name" value="PhoD_N"/>
</dbReference>
<evidence type="ECO:0000259" key="3">
    <source>
        <dbReference type="Pfam" id="PF16655"/>
    </source>
</evidence>
<feature type="domain" description="PhoD-like phosphatase metallophosphatase" evidence="2">
    <location>
        <begin position="184"/>
        <end position="517"/>
    </location>
</feature>
<evidence type="ECO:0000259" key="2">
    <source>
        <dbReference type="Pfam" id="PF09423"/>
    </source>
</evidence>
<dbReference type="Pfam" id="PF16655">
    <property type="entry name" value="PhoD_N"/>
    <property type="match status" value="1"/>
</dbReference>
<dbReference type="Proteomes" id="UP000662200">
    <property type="component" value="Unassembled WGS sequence"/>
</dbReference>
<evidence type="ECO:0000256" key="1">
    <source>
        <dbReference type="SAM" id="MobiDB-lite"/>
    </source>
</evidence>
<dbReference type="PANTHER" id="PTHR43606:SF2">
    <property type="entry name" value="ALKALINE PHOSPHATASE FAMILY PROTEIN (AFU_ORTHOLOGUE AFUA_5G03860)"/>
    <property type="match status" value="1"/>
</dbReference>
<dbReference type="AlphaFoldDB" id="A0A8J3FIL1"/>
<dbReference type="InterPro" id="IPR018946">
    <property type="entry name" value="PhoD-like_MPP"/>
</dbReference>
<reference evidence="4" key="2">
    <citation type="submission" date="2020-09" db="EMBL/GenBank/DDBJ databases">
        <authorList>
            <person name="Sun Q."/>
            <person name="Ohkuma M."/>
        </authorList>
    </citation>
    <scope>NUCLEOTIDE SEQUENCE</scope>
    <source>
        <strain evidence="4">JCM 3091</strain>
    </source>
</reference>
<dbReference type="Gene3D" id="2.60.40.380">
    <property type="entry name" value="Purple acid phosphatase-like, N-terminal"/>
    <property type="match status" value="1"/>
</dbReference>
<feature type="region of interest" description="Disordered" evidence="1">
    <location>
        <begin position="1"/>
        <end position="20"/>
    </location>
</feature>
<dbReference type="Pfam" id="PF09423">
    <property type="entry name" value="PhoD"/>
    <property type="match status" value="1"/>
</dbReference>
<gene>
    <name evidence="4" type="ORF">GCM10010124_10280</name>
</gene>
<sequence length="573" mass="60860">MGPIPRPPERGRPTGGAPATAPLARRTLLAGTAAGLVAAGALGGAASARVGGPGDRTAARGQRRLRADPFTLGVASGEPAPGGVVLWTRLAVAPLADDGLGGMPDRPVEVAWVLAHDAALSQVVRRGTAAALPAEAHSVHVEVDGLAPGREYHYRFTADGYASAVGRTRTAPAGGARVGRLRLGLVSCAMYEHGLFTAYRHLAAADPDLVVHLGDYQYEHAPGGYPVPGGAVRAHVGDQARTLAQYRQRYAQYHADPDLQAAHAAAPWLVVFDDHEVVDNWAADVPGKPDPHFADRRAAAMRAYWENMPLRRSARPSGVALPLHRRLHWGDLATLHLLDTRQYRDDQGCGDGYRECAAAADPARTLTGAAQERWLLDGFRASSARWDLLAQQVFFGRRDRDPGPKLVTSQDAWDGYLGSRDRITRGWVAAGVRNPVVLTGDVHAHWAGDLVLDYADPAAPAVGAEIVCSSVASGGDGHDGDPAGHPFMAQNPHLRFYNNQRGFVLATLDPRELEADFQVVPKVSGPGAPAYSRARFAAADRERGLHATYLRPLDPALARAATAEETVAAETAG</sequence>
<comment type="caution">
    <text evidence="4">The sequence shown here is derived from an EMBL/GenBank/DDBJ whole genome shotgun (WGS) entry which is preliminary data.</text>
</comment>
<dbReference type="PROSITE" id="PS51318">
    <property type="entry name" value="TAT"/>
    <property type="match status" value="1"/>
</dbReference>
<dbReference type="CDD" id="cd07389">
    <property type="entry name" value="MPP_PhoD"/>
    <property type="match status" value="1"/>
</dbReference>
<dbReference type="SUPFAM" id="SSF56300">
    <property type="entry name" value="Metallo-dependent phosphatases"/>
    <property type="match status" value="1"/>
</dbReference>
<accession>A0A8J3FIL1</accession>
<dbReference type="Gene3D" id="3.60.21.70">
    <property type="entry name" value="PhoD-like phosphatase"/>
    <property type="match status" value="1"/>
</dbReference>
<keyword evidence="5" id="KW-1185">Reference proteome</keyword>
<dbReference type="RefSeq" id="WP_189112990.1">
    <property type="nucleotide sequence ID" value="NZ_BMQC01000002.1"/>
</dbReference>
<protein>
    <submittedName>
        <fullName evidence="4">Alkaline phosphatase</fullName>
    </submittedName>
</protein>